<dbReference type="EMBL" id="JAERUA010000004">
    <property type="protein sequence ID" value="KAI1901069.1"/>
    <property type="molecule type" value="Genomic_DNA"/>
</dbReference>
<evidence type="ECO:0000313" key="2">
    <source>
        <dbReference type="Proteomes" id="UP000829720"/>
    </source>
</evidence>
<dbReference type="Proteomes" id="UP000829720">
    <property type="component" value="Unassembled WGS sequence"/>
</dbReference>
<protein>
    <submittedName>
        <fullName evidence="1">Uncharacterized protein</fullName>
    </submittedName>
</protein>
<name>A0A8T3DUH1_9TELE</name>
<accession>A0A8T3DUH1</accession>
<proteinExistence type="predicted"/>
<reference evidence="1" key="1">
    <citation type="submission" date="2021-01" db="EMBL/GenBank/DDBJ databases">
        <authorList>
            <person name="Zahm M."/>
            <person name="Roques C."/>
            <person name="Cabau C."/>
            <person name="Klopp C."/>
            <person name="Donnadieu C."/>
            <person name="Jouanno E."/>
            <person name="Lampietro C."/>
            <person name="Louis A."/>
            <person name="Herpin A."/>
            <person name="Echchiki A."/>
            <person name="Berthelot C."/>
            <person name="Parey E."/>
            <person name="Roest-Crollius H."/>
            <person name="Braasch I."/>
            <person name="Postlethwait J."/>
            <person name="Bobe J."/>
            <person name="Montfort J."/>
            <person name="Bouchez O."/>
            <person name="Begum T."/>
            <person name="Mejri S."/>
            <person name="Adams A."/>
            <person name="Chen W.-J."/>
            <person name="Guiguen Y."/>
        </authorList>
    </citation>
    <scope>NUCLEOTIDE SEQUENCE</scope>
    <source>
        <tissue evidence="1">Blood</tissue>
    </source>
</reference>
<keyword evidence="2" id="KW-1185">Reference proteome</keyword>
<evidence type="ECO:0000313" key="1">
    <source>
        <dbReference type="EMBL" id="KAI1901069.1"/>
    </source>
</evidence>
<gene>
    <name evidence="1" type="ORF">AGOR_G00056340</name>
</gene>
<organism evidence="1 2">
    <name type="scientific">Albula goreensis</name>
    <dbReference type="NCBI Taxonomy" id="1534307"/>
    <lineage>
        <taxon>Eukaryota</taxon>
        <taxon>Metazoa</taxon>
        <taxon>Chordata</taxon>
        <taxon>Craniata</taxon>
        <taxon>Vertebrata</taxon>
        <taxon>Euteleostomi</taxon>
        <taxon>Actinopterygii</taxon>
        <taxon>Neopterygii</taxon>
        <taxon>Teleostei</taxon>
        <taxon>Albuliformes</taxon>
        <taxon>Albulidae</taxon>
        <taxon>Albula</taxon>
    </lineage>
</organism>
<comment type="caution">
    <text evidence="1">The sequence shown here is derived from an EMBL/GenBank/DDBJ whole genome shotgun (WGS) entry which is preliminary data.</text>
</comment>
<dbReference type="AlphaFoldDB" id="A0A8T3DUH1"/>
<sequence length="104" mass="11435">MVCSPRVYHKAFLSGSNPAAPEQEPRSSRGLIISNRRAAAPKTRKENWLEVPQLLPSVQETRGGEAVNAGTVQRRCSSENPLGQTSNVLLRNGLLSTWSNKHSR</sequence>